<feature type="transmembrane region" description="Helical" evidence="7">
    <location>
        <begin position="138"/>
        <end position="162"/>
    </location>
</feature>
<keyword evidence="6" id="KW-0813">Transport</keyword>
<dbReference type="InterPro" id="IPR037294">
    <property type="entry name" value="ABC_BtuC-like"/>
</dbReference>
<dbReference type="KEGG" id="acp:A2cp1_1627"/>
<feature type="transmembrane region" description="Helical" evidence="7">
    <location>
        <begin position="259"/>
        <end position="275"/>
    </location>
</feature>
<protein>
    <submittedName>
        <fullName evidence="8">ABC-3 protein</fullName>
    </submittedName>
</protein>
<name>B8J5M4_ANAD2</name>
<evidence type="ECO:0000313" key="8">
    <source>
        <dbReference type="EMBL" id="ACL64971.1"/>
    </source>
</evidence>
<proteinExistence type="inferred from homology"/>
<evidence type="ECO:0000256" key="2">
    <source>
        <dbReference type="ARBA" id="ARBA00008034"/>
    </source>
</evidence>
<feature type="transmembrane region" description="Helical" evidence="7">
    <location>
        <begin position="105"/>
        <end position="126"/>
    </location>
</feature>
<keyword evidence="5 7" id="KW-0472">Membrane</keyword>
<feature type="transmembrane region" description="Helical" evidence="7">
    <location>
        <begin position="183"/>
        <end position="200"/>
    </location>
</feature>
<feature type="transmembrane region" description="Helical" evidence="7">
    <location>
        <begin position="76"/>
        <end position="93"/>
    </location>
</feature>
<evidence type="ECO:0000313" key="9">
    <source>
        <dbReference type="Proteomes" id="UP000007089"/>
    </source>
</evidence>
<dbReference type="RefSeq" id="WP_012632899.1">
    <property type="nucleotide sequence ID" value="NC_011891.1"/>
</dbReference>
<feature type="transmembrane region" description="Helical" evidence="7">
    <location>
        <begin position="231"/>
        <end position="253"/>
    </location>
</feature>
<dbReference type="AlphaFoldDB" id="B8J5M4"/>
<evidence type="ECO:0000256" key="1">
    <source>
        <dbReference type="ARBA" id="ARBA00004141"/>
    </source>
</evidence>
<dbReference type="EMBL" id="CP001359">
    <property type="protein sequence ID" value="ACL64971.1"/>
    <property type="molecule type" value="Genomic_DNA"/>
</dbReference>
<dbReference type="GO" id="GO:0055085">
    <property type="term" value="P:transmembrane transport"/>
    <property type="evidence" value="ECO:0007669"/>
    <property type="project" value="InterPro"/>
</dbReference>
<feature type="transmembrane region" description="Helical" evidence="7">
    <location>
        <begin position="16"/>
        <end position="37"/>
    </location>
</feature>
<comment type="similarity">
    <text evidence="2 6">Belongs to the ABC-3 integral membrane protein family.</text>
</comment>
<evidence type="ECO:0000256" key="3">
    <source>
        <dbReference type="ARBA" id="ARBA00022692"/>
    </source>
</evidence>
<keyword evidence="9" id="KW-1185">Reference proteome</keyword>
<dbReference type="SUPFAM" id="SSF81345">
    <property type="entry name" value="ABC transporter involved in vitamin B12 uptake, BtuC"/>
    <property type="match status" value="1"/>
</dbReference>
<evidence type="ECO:0000256" key="5">
    <source>
        <dbReference type="ARBA" id="ARBA00023136"/>
    </source>
</evidence>
<keyword evidence="3 6" id="KW-0812">Transmembrane</keyword>
<evidence type="ECO:0000256" key="6">
    <source>
        <dbReference type="RuleBase" id="RU003943"/>
    </source>
</evidence>
<feature type="transmembrane region" description="Helical" evidence="7">
    <location>
        <begin position="42"/>
        <end position="61"/>
    </location>
</feature>
<dbReference type="InterPro" id="IPR001626">
    <property type="entry name" value="ABC_TroCD"/>
</dbReference>
<organism evidence="8 9">
    <name type="scientific">Anaeromyxobacter dehalogenans (strain ATCC BAA-258 / DSM 21875 / 2CP-1)</name>
    <dbReference type="NCBI Taxonomy" id="455488"/>
    <lineage>
        <taxon>Bacteria</taxon>
        <taxon>Pseudomonadati</taxon>
        <taxon>Myxococcota</taxon>
        <taxon>Myxococcia</taxon>
        <taxon>Myxococcales</taxon>
        <taxon>Cystobacterineae</taxon>
        <taxon>Anaeromyxobacteraceae</taxon>
        <taxon>Anaeromyxobacter</taxon>
    </lineage>
</organism>
<dbReference type="PANTHER" id="PTHR30477">
    <property type="entry name" value="ABC-TRANSPORTER METAL-BINDING PROTEIN"/>
    <property type="match status" value="1"/>
</dbReference>
<dbReference type="GO" id="GO:0043190">
    <property type="term" value="C:ATP-binding cassette (ABC) transporter complex"/>
    <property type="evidence" value="ECO:0007669"/>
    <property type="project" value="InterPro"/>
</dbReference>
<dbReference type="PANTHER" id="PTHR30477:SF0">
    <property type="entry name" value="METAL TRANSPORT SYSTEM MEMBRANE PROTEIN TM_0125-RELATED"/>
    <property type="match status" value="1"/>
</dbReference>
<gene>
    <name evidence="8" type="ordered locus">A2cp1_1627</name>
</gene>
<keyword evidence="4 7" id="KW-1133">Transmembrane helix</keyword>
<feature type="transmembrane region" description="Helical" evidence="7">
    <location>
        <begin position="206"/>
        <end position="224"/>
    </location>
</feature>
<sequence length="280" mass="28589">MSALETFLSAREIWEVPLAASVVAGALLGALGVYVVLRRTVFVSAALTQVSTLGLVLTLLVEERVHIETEHATEQLAVAILFSVAGALVLGALRPRRLPAEATVGAAWVTASALVVLGVSQLVHAAHDLGGMVFGNAVAVPAGDLAVIVVVAAVCTAVHLVFAKELAFASFDPETAQALGLRVKLWDAVLFLTIGLAIPVTARALGALPVFAFLTLPAAAALLLKVGFRPAFAVAAGLGILAAGGGYVLSWIWEIPTGATMVALAALFLVPGAVLRRAGG</sequence>
<accession>B8J5M4</accession>
<comment type="subcellular location">
    <subcellularLocation>
        <location evidence="6">Cell membrane</location>
        <topology evidence="6">Multi-pass membrane protein</topology>
    </subcellularLocation>
    <subcellularLocation>
        <location evidence="1">Membrane</location>
        <topology evidence="1">Multi-pass membrane protein</topology>
    </subcellularLocation>
</comment>
<dbReference type="GO" id="GO:0010043">
    <property type="term" value="P:response to zinc ion"/>
    <property type="evidence" value="ECO:0007669"/>
    <property type="project" value="TreeGrafter"/>
</dbReference>
<reference evidence="8" key="1">
    <citation type="submission" date="2009-01" db="EMBL/GenBank/DDBJ databases">
        <title>Complete sequence of Anaeromyxobacter dehalogenans 2CP-1.</title>
        <authorList>
            <consortium name="US DOE Joint Genome Institute"/>
            <person name="Lucas S."/>
            <person name="Copeland A."/>
            <person name="Lapidus A."/>
            <person name="Glavina del Rio T."/>
            <person name="Dalin E."/>
            <person name="Tice H."/>
            <person name="Bruce D."/>
            <person name="Goodwin L."/>
            <person name="Pitluck S."/>
            <person name="Saunders E."/>
            <person name="Brettin T."/>
            <person name="Detter J.C."/>
            <person name="Han C."/>
            <person name="Larimer F."/>
            <person name="Land M."/>
            <person name="Hauser L."/>
            <person name="Kyrpides N."/>
            <person name="Ovchinnikova G."/>
            <person name="Beliaev A.S."/>
            <person name="Richardson P."/>
        </authorList>
    </citation>
    <scope>NUCLEOTIDE SEQUENCE</scope>
    <source>
        <strain evidence="8">2CP-1</strain>
    </source>
</reference>
<dbReference type="Gene3D" id="1.10.3470.10">
    <property type="entry name" value="ABC transporter involved in vitamin B12 uptake, BtuC"/>
    <property type="match status" value="1"/>
</dbReference>
<dbReference type="Pfam" id="PF00950">
    <property type="entry name" value="ABC-3"/>
    <property type="match status" value="1"/>
</dbReference>
<dbReference type="HOGENOM" id="CLU_028808_4_3_7"/>
<evidence type="ECO:0000256" key="4">
    <source>
        <dbReference type="ARBA" id="ARBA00022989"/>
    </source>
</evidence>
<evidence type="ECO:0000256" key="7">
    <source>
        <dbReference type="SAM" id="Phobius"/>
    </source>
</evidence>
<dbReference type="Proteomes" id="UP000007089">
    <property type="component" value="Chromosome"/>
</dbReference>